<evidence type="ECO:0000256" key="3">
    <source>
        <dbReference type="ARBA" id="ARBA00023157"/>
    </source>
</evidence>
<organism evidence="6 7">
    <name type="scientific">Achlya hypogyna</name>
    <name type="common">Oomycete</name>
    <name type="synonym">Protoachlya hypogyna</name>
    <dbReference type="NCBI Taxonomy" id="1202772"/>
    <lineage>
        <taxon>Eukaryota</taxon>
        <taxon>Sar</taxon>
        <taxon>Stramenopiles</taxon>
        <taxon>Oomycota</taxon>
        <taxon>Saprolegniomycetes</taxon>
        <taxon>Saprolegniales</taxon>
        <taxon>Achlyaceae</taxon>
        <taxon>Achlya</taxon>
    </lineage>
</organism>
<keyword evidence="2" id="KW-0677">Repeat</keyword>
<reference evidence="6 7" key="1">
    <citation type="journal article" date="2014" name="Genome Biol. Evol.">
        <title>The secreted proteins of Achlya hypogyna and Thraustotheca clavata identify the ancestral oomycete secretome and reveal gene acquisitions by horizontal gene transfer.</title>
        <authorList>
            <person name="Misner I."/>
            <person name="Blouin N."/>
            <person name="Leonard G."/>
            <person name="Richards T.A."/>
            <person name="Lane C.E."/>
        </authorList>
    </citation>
    <scope>NUCLEOTIDE SEQUENCE [LARGE SCALE GENOMIC DNA]</scope>
    <source>
        <strain evidence="6 7">ATCC 48635</strain>
    </source>
</reference>
<dbReference type="InterPro" id="IPR018247">
    <property type="entry name" value="EF_Hand_1_Ca_BS"/>
</dbReference>
<comment type="caution">
    <text evidence="6">The sequence shown here is derived from an EMBL/GenBank/DDBJ whole genome shotgun (WGS) entry which is preliminary data.</text>
</comment>
<keyword evidence="7" id="KW-1185">Reference proteome</keyword>
<evidence type="ECO:0000256" key="2">
    <source>
        <dbReference type="ARBA" id="ARBA00022737"/>
    </source>
</evidence>
<dbReference type="PANTHER" id="PTHR24045:SF0">
    <property type="entry name" value="N-ACETYLGLUCOSAMINE-1-PHOSPHOTRANSFERASE SUBUNITS ALPHA_BETA"/>
    <property type="match status" value="1"/>
</dbReference>
<dbReference type="Gene3D" id="4.10.470.20">
    <property type="match status" value="1"/>
</dbReference>
<keyword evidence="4" id="KW-0325">Glycoprotein</keyword>
<evidence type="ECO:0000313" key="7">
    <source>
        <dbReference type="Proteomes" id="UP000243579"/>
    </source>
</evidence>
<name>A0A1V9Z7D7_ACHHY</name>
<accession>A0A1V9Z7D7</accession>
<dbReference type="GO" id="GO:0016740">
    <property type="term" value="F:transferase activity"/>
    <property type="evidence" value="ECO:0007669"/>
    <property type="project" value="UniProtKB-KW"/>
</dbReference>
<dbReference type="EMBL" id="JNBR01000390">
    <property type="protein sequence ID" value="OQR93916.1"/>
    <property type="molecule type" value="Genomic_DNA"/>
</dbReference>
<gene>
    <name evidence="6" type="ORF">ACHHYP_02090</name>
</gene>
<sequence length="587" mass="64678">YDQGDCLCEEDKLLLAPSEWDAVCQVPRDATVSMATMCRPGCHWAMLGDGRCDSACNLAECAYDVGDCLKTYLNALPALHISVAASTVALLDDFEPVVVVNTSVLGHSVTAKTISGATRRLVKHHDMLFVFLAHARPFTIALLASSDLHKIEVVPMGRRIDRGYWYAEGIAKRWADVAVRRTERGVHVHASFPNDVPSAVEVQQQSYHGLTEQTRVKCSSSPPKIPGPQCLLGRGAIEVIVASDAARTQLCFESIDCIVIVEDAAAVVASVDTPRAHSAWPRNEADCGRYLWCSAIFDSLDESCGDDTYTYLGGDPKTVLTTICVRSGANTSDLALEAMTDAMCQVRSGTKKVPAWVFGCRTPPPDLDAAPLDMFGASLQHVNRLYTAAFGHPKMARGVPSHMPHFIQKRLFRELKAHWAQEFDETSAHRFRHPRDMQFAFSYMHYITNRRKLHPPTSVAEVFHSFVDVNHNGVVDDWEVDNIAALLGDATVVNACTADAPWTLRQIETDCAVLAAKLAVAPYVPAQTRVIPYAPVLFAMLRASMDPTDVAAQLQVADEKFVCINDDMEWPDVEVWRVVAQVLRSRI</sequence>
<evidence type="ECO:0000256" key="4">
    <source>
        <dbReference type="ARBA" id="ARBA00023180"/>
    </source>
</evidence>
<proteinExistence type="predicted"/>
<dbReference type="OrthoDB" id="263283at2759"/>
<dbReference type="Proteomes" id="UP000243579">
    <property type="component" value="Unassembled WGS sequence"/>
</dbReference>
<feature type="domain" description="LNR" evidence="5">
    <location>
        <begin position="31"/>
        <end position="69"/>
    </location>
</feature>
<protein>
    <submittedName>
        <fullName evidence="6">N-acetylglucosamine-1-phosphotransferase subunits alpha/beta</fullName>
    </submittedName>
</protein>
<dbReference type="SMART" id="SM00004">
    <property type="entry name" value="NL"/>
    <property type="match status" value="1"/>
</dbReference>
<dbReference type="InterPro" id="IPR047141">
    <property type="entry name" value="Stealth"/>
</dbReference>
<keyword evidence="1 6" id="KW-0808">Transferase</keyword>
<evidence type="ECO:0000259" key="5">
    <source>
        <dbReference type="SMART" id="SM00004"/>
    </source>
</evidence>
<evidence type="ECO:0000313" key="6">
    <source>
        <dbReference type="EMBL" id="OQR93916.1"/>
    </source>
</evidence>
<dbReference type="STRING" id="1202772.A0A1V9Z7D7"/>
<dbReference type="PANTHER" id="PTHR24045">
    <property type="match status" value="1"/>
</dbReference>
<dbReference type="PROSITE" id="PS00018">
    <property type="entry name" value="EF_HAND_1"/>
    <property type="match status" value="1"/>
</dbReference>
<dbReference type="Pfam" id="PF00066">
    <property type="entry name" value="Notch"/>
    <property type="match status" value="1"/>
</dbReference>
<evidence type="ECO:0000256" key="1">
    <source>
        <dbReference type="ARBA" id="ARBA00022679"/>
    </source>
</evidence>
<dbReference type="InterPro" id="IPR031357">
    <property type="entry name" value="Stealth_CR3"/>
</dbReference>
<feature type="non-terminal residue" evidence="6">
    <location>
        <position position="1"/>
    </location>
</feature>
<dbReference type="InterPro" id="IPR000800">
    <property type="entry name" value="Notch_dom"/>
</dbReference>
<dbReference type="GO" id="GO:0005794">
    <property type="term" value="C:Golgi apparatus"/>
    <property type="evidence" value="ECO:0007669"/>
    <property type="project" value="TreeGrafter"/>
</dbReference>
<keyword evidence="3" id="KW-1015">Disulfide bond</keyword>
<dbReference type="AlphaFoldDB" id="A0A1V9Z7D7"/>
<dbReference type="Pfam" id="PF17102">
    <property type="entry name" value="Stealth_CR3"/>
    <property type="match status" value="1"/>
</dbReference>